<accession>A0A7W8DJ02</accession>
<dbReference type="Gene3D" id="3.40.50.1820">
    <property type="entry name" value="alpha/beta hydrolase"/>
    <property type="match status" value="1"/>
</dbReference>
<evidence type="ECO:0000313" key="3">
    <source>
        <dbReference type="Proteomes" id="UP000590740"/>
    </source>
</evidence>
<name>A0A7W8DJ02_9BACT</name>
<organism evidence="2 3">
    <name type="scientific">Prosthecobacter vanneervenii</name>
    <dbReference type="NCBI Taxonomy" id="48466"/>
    <lineage>
        <taxon>Bacteria</taxon>
        <taxon>Pseudomonadati</taxon>
        <taxon>Verrucomicrobiota</taxon>
        <taxon>Verrucomicrobiia</taxon>
        <taxon>Verrucomicrobiales</taxon>
        <taxon>Verrucomicrobiaceae</taxon>
        <taxon>Prosthecobacter</taxon>
    </lineage>
</organism>
<dbReference type="RefSeq" id="WP_184338520.1">
    <property type="nucleotide sequence ID" value="NZ_JACHIG010000002.1"/>
</dbReference>
<feature type="region of interest" description="Disordered" evidence="1">
    <location>
        <begin position="424"/>
        <end position="458"/>
    </location>
</feature>
<protein>
    <submittedName>
        <fullName evidence="2">Pimeloyl-ACP methyl ester carboxylesterase</fullName>
    </submittedName>
</protein>
<dbReference type="AlphaFoldDB" id="A0A7W8DJ02"/>
<evidence type="ECO:0000313" key="2">
    <source>
        <dbReference type="EMBL" id="MBB5031577.1"/>
    </source>
</evidence>
<reference evidence="2 3" key="1">
    <citation type="submission" date="2020-08" db="EMBL/GenBank/DDBJ databases">
        <title>Genomic Encyclopedia of Type Strains, Phase IV (KMG-IV): sequencing the most valuable type-strain genomes for metagenomic binning, comparative biology and taxonomic classification.</title>
        <authorList>
            <person name="Goeker M."/>
        </authorList>
    </citation>
    <scope>NUCLEOTIDE SEQUENCE [LARGE SCALE GENOMIC DNA]</scope>
    <source>
        <strain evidence="2 3">DSM 12252</strain>
    </source>
</reference>
<keyword evidence="3" id="KW-1185">Reference proteome</keyword>
<comment type="caution">
    <text evidence="2">The sequence shown here is derived from an EMBL/GenBank/DDBJ whole genome shotgun (WGS) entry which is preliminary data.</text>
</comment>
<dbReference type="EMBL" id="JACHIG010000002">
    <property type="protein sequence ID" value="MBB5031577.1"/>
    <property type="molecule type" value="Genomic_DNA"/>
</dbReference>
<feature type="compositionally biased region" description="Basic and acidic residues" evidence="1">
    <location>
        <begin position="424"/>
        <end position="435"/>
    </location>
</feature>
<proteinExistence type="predicted"/>
<dbReference type="InterPro" id="IPR029058">
    <property type="entry name" value="AB_hydrolase_fold"/>
</dbReference>
<evidence type="ECO:0000256" key="1">
    <source>
        <dbReference type="SAM" id="MobiDB-lite"/>
    </source>
</evidence>
<dbReference type="Proteomes" id="UP000590740">
    <property type="component" value="Unassembled WGS sequence"/>
</dbReference>
<dbReference type="SUPFAM" id="SSF53474">
    <property type="entry name" value="alpha/beta-Hydrolases"/>
    <property type="match status" value="1"/>
</dbReference>
<gene>
    <name evidence="2" type="ORF">HNQ65_001145</name>
</gene>
<sequence length="458" mass="49927">MDAPVIPVTDTVCVNGQKKEKKVATLGFVEFDDQGQLWRDNYKNKDPKDPGHSELAVVLKALRERVAKGPVQLVIFVHGWNNNAKSLDAGNLQSFQETLKSIAKVNPNPFGVFISWRGMAMSFPTLIDIYNREAAALKIGQLEAAAAIEALCTTAKTNEKSRVIAVGHSLGAVILLRSVAHTLATQIAQASVEGAAKQPRSHKRPSVSPSADTVVLVNAADTAVQASQLVRVMQDYKVRFERNGREAPLLVSFTSEGDWATGWLYSSVTWISRYLLGSFMTASSGATSSRTQASATVTSVGWHTAIHSHKLEKIPSMRPKPCPTNTTKVCDASLAQRAEQLMKENLQPAGPRDPDVTVWLDPKMNNGKGGSGVLEAYQLVRTPGARNQTPYWIFPVPKFVVYNHTDVWNPNFIGLVTAIHNASRDHAASGRKSDPKAPQPPSRQQPIMKGQLFALPPQ</sequence>